<feature type="domain" description="Ig-like" evidence="3">
    <location>
        <begin position="245"/>
        <end position="341"/>
    </location>
</feature>
<feature type="domain" description="Ig-like" evidence="3">
    <location>
        <begin position="2561"/>
        <end position="2654"/>
    </location>
</feature>
<feature type="domain" description="Ig-like" evidence="3">
    <location>
        <begin position="956"/>
        <end position="1050"/>
    </location>
</feature>
<dbReference type="GO" id="GO:0005886">
    <property type="term" value="C:plasma membrane"/>
    <property type="evidence" value="ECO:0007669"/>
    <property type="project" value="TreeGrafter"/>
</dbReference>
<dbReference type="GO" id="GO:0030424">
    <property type="term" value="C:axon"/>
    <property type="evidence" value="ECO:0007669"/>
    <property type="project" value="TreeGrafter"/>
</dbReference>
<accession>A0A8B6HB71</accession>
<feature type="domain" description="Ig-like" evidence="3">
    <location>
        <begin position="2965"/>
        <end position="3059"/>
    </location>
</feature>
<feature type="domain" description="Ig-like" evidence="3">
    <location>
        <begin position="1257"/>
        <end position="1352"/>
    </location>
</feature>
<feature type="domain" description="Ig-like" evidence="3">
    <location>
        <begin position="347"/>
        <end position="443"/>
    </location>
</feature>
<feature type="domain" description="Ig-like" evidence="3">
    <location>
        <begin position="2863"/>
        <end position="2958"/>
    </location>
</feature>
<feature type="transmembrane region" description="Helical" evidence="1">
    <location>
        <begin position="3538"/>
        <end position="3564"/>
    </location>
</feature>
<dbReference type="EMBL" id="UYJE01009791">
    <property type="protein sequence ID" value="VDI76865.1"/>
    <property type="molecule type" value="Genomic_DNA"/>
</dbReference>
<dbReference type="Proteomes" id="UP000596742">
    <property type="component" value="Unassembled WGS sequence"/>
</dbReference>
<dbReference type="InterPro" id="IPR013098">
    <property type="entry name" value="Ig_I-set"/>
</dbReference>
<feature type="domain" description="Ig-like" evidence="3">
    <location>
        <begin position="3250"/>
        <end position="3346"/>
    </location>
</feature>
<feature type="domain" description="Ig-like" evidence="3">
    <location>
        <begin position="1662"/>
        <end position="1758"/>
    </location>
</feature>
<keyword evidence="1" id="KW-1133">Transmembrane helix</keyword>
<dbReference type="Pfam" id="PF13927">
    <property type="entry name" value="Ig_3"/>
    <property type="match status" value="28"/>
</dbReference>
<sequence length="3693" mass="388276">MMCTTKMLPLMMLTVMFLQPSYAQGVPTVAVQQASYSVSTGNTVTLACTVTSNLAVTDVYWQRNIGGAITQIRSTTNTNKYSGSTTSTPSLTIFNGDQSDAATYTCFATNSVGTWTEYNYYTVCYWKSVLYFCFLKICMLTVPTVQIQQPSYSALTGNIVTLVCSVTSNLAVTNVYWQRNVGGTIATISATTNTNKYGGSSAATPSLTIFNAAQSDVGTYTCFATNSVGTGQSTTTTLSVTGTVPTVQVQQSSYSVNTGSSITLGCTVTSNLAVNDVYWQRNIGGSITTIRSTTNTNKYSGSTTGTPSLTIFNADQSDVATYTCFATNSVGTGQSTTTQLSVTGTAPTVQVQQPSYSVTTGGSVTLVCTVTSNLAVTDVYWQRNVGGSISQIRSTTNTNKYSGSTTSTPSLTIFNADQNDVATYTCFATNSVGTGQSTTTQLSVTGTIPTVTVQQPSYSVTTGNTVTLVCTVSSNLAINDVYWQRNVGGTISTIRSTTNTNKYSGITTGTPSLTIFNADQSDVATYTCFATNSVGTGQSTTTQLSVTGTVPTVQVQQPSYSVTTGSSVTLVCTVTSTLTVNNVYWQRNNGGGTTQISTNTNKYSGSTPGTPSLTIFNADQSDVATYTCFATNSVGTGQSTNTQLSVTGTVPTVQVQQPSYSVTTGSSVTLVCTVTSTLTVNDVYWQRNIGGNIAQIRSTTNTNKYSGSNSGTPSLTIFNADQSDVGIYTCFATNSVGTGQSTTTQLSVTGTVPTVQVQQPTYSVTTGNSITLGCTVTSNLAVITVYWQRNINNVVTTITTTNNNNKYSGSTVSQPSLTIFNAAQSDAGVYTCFATNSVGTGQSTTTSLAVTGSIPVVTVSQPNYNVVIGNTVTLECTVSANPFQTSVSWQKIQNGVTSNVNTGLVVKYSGSTVNNPSLTITNTDTTDSANYVCTATNSVGTGTSSQTSLSVTGSIPVVQIPQPSYTVNLAQTITITCTVTANPTHTSVQWQRTQNGVTTNIGVGSGKYSGGTVNSPSLSINNADLNDIGQYVCSATNIVGTGTSTATTLNVVGDPPTVVVQQSAYSVLVGNTITLVCTVTSTPGATSVVWQRTTNGVTTTISLANANKYSGSSVNVPSLTIFSSAESDEGSYVCRATNQFGTGQSTATTLTVTGSIPVVQILQSTYQVNFGSNRVLECTVSSNPAHSTVQWQKLVNNQFQPINFANNKYEGSSVSVPSLTVNSADLNDEGFYICTATNSLGTGQSSQTFLDVIGNILTVTIQQSQYAVTIGQTVTLGCTVTGSPAATNVYWQKTVNNVVTTISSSTNTNKYSGSTVSTPSLTIVNADQSDEATYVCFATNGVGLGQSTQTFLDVTGNVPSVQVQQPQYNSNFGSTVTLVCTVTANPAHTTVQWQRVINNQRSNINIGLAKYTGSTVNTPSLTINNVELSDEGNYVCTATNSIGTGESTQTFLDVVGNTLTVQIPQSTYSVLLGQSRTLECLVSGSPSATSIYWQKIQGGTTTTINSNTNTNKYSGGTVGTPSLTVLNAVQNDEANYICFAVNAVGTGNSQQTFLDVTGNVPSVVIGQAQYSVLISNTVTLGCTVTANPSHTTVYWRRVINGALTDITVTNNNKYSGSTVSSPSLTIFNADNSDEGNYICYADNSVGTGQSSQTFLDVFGNVPVVTVSSSSYSINLNNQVTLGCTVTANPVETSVYWQKIKNGVTTTINFNTNTNKYGGSSVQNPSLQIFSVVEDDEATYVCFAVNSVGTGQSSQTTLTVIGSIPSVVIPQNQYQVNFGNTITLQCQNGGEQLNGVTNTISVTNTNKYSGSTVATPSLTISTSASSDEGFYTCYATNSIGTGNSQQTYLDVVGTQPTVTVLSNQYSVILGNTVTLECQVVATPQHTSVQWTRVVNGQSTNINMGTGNNKYSGSTVNGPSLTISSAANSDEGYYTCTATNVAGTGSSQQTYLDVTGNLPQVVVSLPQYNVDIGSTVTLGCTVTANPTHTVVYWQRIGNNNVGTNVDMNNNKYSGSTVNSPSLTINNAALSDEGSYRCYATNSIGTGQSQNTFLDVVGNTPVVTVLSNQYSVNIGASRTLECTVTASPTHNNVYWQRNINGVSTTITINNNKYSGSTVSNPSLTINNADNNDEGFYICFATNSVGLGQSANTFLDVLGSTPSVVVPQPTYSVNFGGTVTLTCTVSANPAHNSVYWQKVVNGVSQPVTIGNRYTGSTVSSPSLTISNAVQNDEGFYVCYAVNSVGTGNSQQTFLDVQGNVPVVQVLQNTYNVQVGNVVTLQCTVTANPTHTSVQWQRLVNGQTTTINLGSVGKYSGSSVNTPSLTINNAANSDEGYYICQATNSVGTGQSSQTYLDVTGSILTVVVAQSQYSVNYGNAITLVCSVSGTPSATSVYWQKLKNGQTTTINSNTNTNKYSGSSTQNPSLTINNADDTDSATYTCFAVNSIGLANSQQTSLSVVGNLPIATIGSNQYAIIVGGSVTLGCSVSGNPAVTSVQWTREVNGQNQNIVISGNNRYSGGTVNSPSLVISNVANSDEGYYRCSATNIVGTGVSQQTFLDITGSIPIVTVQQSQYSVTVGNSVTLTCTVTSNPAHTSVKWVKTLNNANTDVEVTGRFSGATVNGPSLTISNSVNSDGGYYTCYATNSIGTGQSQSTFLNVIGNAPQVNILAPTYSVNVGSSVTLQCSVSANPVHTSVYWKKIVNGVAQDINMGTANNKYGGSTVSSPSLTISNAVVADEGYYVCYAENSVGTGQSSQTFLDVIGNAPIVNVLQISYSINIGSAITLGCTVTSNPAHTRVFWQRIINGAAQEITVTNNNKYSGSTLNTPSLTITGTTAADAGSYRCLAENSVGTGQSQITVLNVAGNVPTVVLTQTSYTVGYGDTLVIGCTVTSSPAHTSVYWQRISGNGVTQTITVQNNNKYSGSTVQTPSLTILTADGNDVGEYICFATNSVGTGQSSRGVVAVTGAAPTVRVLKSSYSVQRGNPITLECEVTSSPTHTSVYWTRIVNSNTVTLTMTGAKYGGSTISSPSLIIFNVEDSDEGAYICHATNGIGAGQSSQTFLNVEGYVPSVLASIKPTVNVGESVVINCVVTADPKETTITWQKVVNNVPTTLSITSNNRYSGGTVSTPALTISNVEDNDEGQYICQATNTVGTGSSNQVYLDVVGEPPRLTYVTPSRITVTEGDLILATCVSTANPTPTFTWYKDNSVQTFATGDKLRIDISARTDMGTYTCRARNNYGLDEAALTVDVQYKPDVTISTSTSTFNGVGGGSVNIPCTHLANPAVTAVSWRKVSGGVTETITVGGNKYAGGGLYQSGLTIYNLQASDVGTYQCLATNLVGTGESEIVTLNINTQAAPFDVRINPVYVDVIAGASFDATCTSKGDPAPTFAWYYADRMIQTGPQLTVTSTVSTDGGLYTCVATNSQGMAQASMDANVRFAPISTVTTTEFKRTLGDPVTLHCATRSNPAATEWSWTKDGTTLLNHYSDTFLVDMDSLQDVGTYTCMAKNTVGQSSLIEFHVKEGVRSTVVTVESSEKLTAAEIAAVVVGILLAIAITAVIIICCFTRGLCARKASPRMIEEVPVQRPMTTVKDPIYFKDVNLQMVPQYKTIEYVQQEPQYLQYDSPRMAQTQYLPAVEYMPDYDEERRRRRKKNRKAEQVVLEERVVSGGDVYQTTNGGSSVYRTVDRSGDVYIDTAQ</sequence>
<feature type="domain" description="Ig-like" evidence="3">
    <location>
        <begin position="3436"/>
        <end position="3512"/>
    </location>
</feature>
<evidence type="ECO:0000313" key="5">
    <source>
        <dbReference type="Proteomes" id="UP000596742"/>
    </source>
</evidence>
<feature type="domain" description="Ig-like" evidence="3">
    <location>
        <begin position="3165"/>
        <end position="3245"/>
    </location>
</feature>
<feature type="domain" description="Ig-like" evidence="3">
    <location>
        <begin position="2158"/>
        <end position="2250"/>
    </location>
</feature>
<feature type="domain" description="Ig-like" evidence="3">
    <location>
        <begin position="2460"/>
        <end position="2555"/>
    </location>
</feature>
<feature type="domain" description="Ig-like" evidence="3">
    <location>
        <begin position="1056"/>
        <end position="1151"/>
    </location>
</feature>
<dbReference type="SMART" id="SM00406">
    <property type="entry name" value="IGv"/>
    <property type="match status" value="28"/>
</dbReference>
<feature type="domain" description="Ig-like" evidence="3">
    <location>
        <begin position="1957"/>
        <end position="2051"/>
    </location>
</feature>
<dbReference type="GO" id="GO:0043025">
    <property type="term" value="C:neuronal cell body"/>
    <property type="evidence" value="ECO:0007669"/>
    <property type="project" value="TreeGrafter"/>
</dbReference>
<reference evidence="4" key="1">
    <citation type="submission" date="2018-11" db="EMBL/GenBank/DDBJ databases">
        <authorList>
            <person name="Alioto T."/>
            <person name="Alioto T."/>
        </authorList>
    </citation>
    <scope>NUCLEOTIDE SEQUENCE</scope>
</reference>
<dbReference type="CDD" id="cd00096">
    <property type="entry name" value="Ig"/>
    <property type="match status" value="7"/>
</dbReference>
<feature type="domain" description="Ig-like" evidence="3">
    <location>
        <begin position="1157"/>
        <end position="1250"/>
    </location>
</feature>
<feature type="domain" description="Ig-like" evidence="3">
    <location>
        <begin position="3065"/>
        <end position="3159"/>
    </location>
</feature>
<protein>
    <submittedName>
        <fullName evidence="4">Hemicentin</fullName>
    </submittedName>
</protein>
<dbReference type="InterPro" id="IPR013151">
    <property type="entry name" value="Immunoglobulin_dom"/>
</dbReference>
<dbReference type="PANTHER" id="PTHR45080">
    <property type="entry name" value="CONTACTIN 5"/>
    <property type="match status" value="1"/>
</dbReference>
<evidence type="ECO:0000313" key="4">
    <source>
        <dbReference type="EMBL" id="VDI76865.1"/>
    </source>
</evidence>
<dbReference type="PROSITE" id="PS50835">
    <property type="entry name" value="IG_LIKE"/>
    <property type="match status" value="35"/>
</dbReference>
<dbReference type="InterPro" id="IPR036179">
    <property type="entry name" value="Ig-like_dom_sf"/>
</dbReference>
<dbReference type="CDD" id="cd00099">
    <property type="entry name" value="IgV"/>
    <property type="match status" value="2"/>
</dbReference>
<dbReference type="GO" id="GO:0007156">
    <property type="term" value="P:homophilic cell adhesion via plasma membrane adhesion molecules"/>
    <property type="evidence" value="ECO:0007669"/>
    <property type="project" value="TreeGrafter"/>
</dbReference>
<feature type="domain" description="Ig-like" evidence="3">
    <location>
        <begin position="753"/>
        <end position="851"/>
    </location>
</feature>
<evidence type="ECO:0000256" key="1">
    <source>
        <dbReference type="SAM" id="Phobius"/>
    </source>
</evidence>
<dbReference type="InterPro" id="IPR003598">
    <property type="entry name" value="Ig_sub2"/>
</dbReference>
<organism evidence="4 5">
    <name type="scientific">Mytilus galloprovincialis</name>
    <name type="common">Mediterranean mussel</name>
    <dbReference type="NCBI Taxonomy" id="29158"/>
    <lineage>
        <taxon>Eukaryota</taxon>
        <taxon>Metazoa</taxon>
        <taxon>Spiralia</taxon>
        <taxon>Lophotrochozoa</taxon>
        <taxon>Mollusca</taxon>
        <taxon>Bivalvia</taxon>
        <taxon>Autobranchia</taxon>
        <taxon>Pteriomorphia</taxon>
        <taxon>Mytilida</taxon>
        <taxon>Mytiloidea</taxon>
        <taxon>Mytilidae</taxon>
        <taxon>Mytilinae</taxon>
        <taxon>Mytilus</taxon>
    </lineage>
</organism>
<dbReference type="Pfam" id="PF07679">
    <property type="entry name" value="I-set"/>
    <property type="match status" value="5"/>
</dbReference>
<dbReference type="InterPro" id="IPR013783">
    <property type="entry name" value="Ig-like_fold"/>
</dbReference>
<dbReference type="Gene3D" id="2.60.40.10">
    <property type="entry name" value="Immunoglobulins"/>
    <property type="match status" value="35"/>
</dbReference>
<dbReference type="SMART" id="SM00409">
    <property type="entry name" value="IG"/>
    <property type="match status" value="35"/>
</dbReference>
<feature type="domain" description="Ig-like" evidence="3">
    <location>
        <begin position="551"/>
        <end position="645"/>
    </location>
</feature>
<feature type="domain" description="Ig-like" evidence="3">
    <location>
        <begin position="143"/>
        <end position="239"/>
    </location>
</feature>
<feature type="domain" description="Ig-like" evidence="3">
    <location>
        <begin position="1561"/>
        <end position="1656"/>
    </location>
</feature>
<keyword evidence="2" id="KW-0732">Signal</keyword>
<dbReference type="GO" id="GO:0008046">
    <property type="term" value="F:axon guidance receptor activity"/>
    <property type="evidence" value="ECO:0007669"/>
    <property type="project" value="TreeGrafter"/>
</dbReference>
<name>A0A8B6HB71_MYTGA</name>
<dbReference type="InterPro" id="IPR007110">
    <property type="entry name" value="Ig-like_dom"/>
</dbReference>
<feature type="domain" description="Ig-like" evidence="3">
    <location>
        <begin position="449"/>
        <end position="545"/>
    </location>
</feature>
<feature type="domain" description="Ig-like" evidence="3">
    <location>
        <begin position="2660"/>
        <end position="2756"/>
    </location>
</feature>
<dbReference type="OrthoDB" id="6131629at2759"/>
<evidence type="ECO:0000259" key="3">
    <source>
        <dbReference type="PROSITE" id="PS50835"/>
    </source>
</evidence>
<dbReference type="InterPro" id="IPR050958">
    <property type="entry name" value="Cell_Adh-Cytoskel_Orgn"/>
</dbReference>
<feature type="signal peptide" evidence="2">
    <location>
        <begin position="1"/>
        <end position="23"/>
    </location>
</feature>
<feature type="domain" description="Ig-like" evidence="3">
    <location>
        <begin position="1855"/>
        <end position="1951"/>
    </location>
</feature>
<feature type="domain" description="Ig-like" evidence="3">
    <location>
        <begin position="2762"/>
        <end position="2854"/>
    </location>
</feature>
<gene>
    <name evidence="4" type="ORF">MGAL_10B039176</name>
</gene>
<keyword evidence="5" id="KW-1185">Reference proteome</keyword>
<feature type="domain" description="Ig-like" evidence="3">
    <location>
        <begin position="1359"/>
        <end position="1452"/>
    </location>
</feature>
<feature type="domain" description="Ig-like" evidence="3">
    <location>
        <begin position="2358"/>
        <end position="2454"/>
    </location>
</feature>
<dbReference type="SUPFAM" id="SSF48726">
    <property type="entry name" value="Immunoglobulin"/>
    <property type="match status" value="35"/>
</dbReference>
<keyword evidence="1" id="KW-0812">Transmembrane</keyword>
<comment type="caution">
    <text evidence="4">The sequence shown here is derived from an EMBL/GenBank/DDBJ whole genome shotgun (WGS) entry which is preliminary data.</text>
</comment>
<feature type="domain" description="Ig-like" evidence="3">
    <location>
        <begin position="3353"/>
        <end position="3431"/>
    </location>
</feature>
<dbReference type="InterPro" id="IPR003599">
    <property type="entry name" value="Ig_sub"/>
</dbReference>
<dbReference type="InterPro" id="IPR013106">
    <property type="entry name" value="Ig_V-set"/>
</dbReference>
<feature type="domain" description="Ig-like" evidence="3">
    <location>
        <begin position="1764"/>
        <end position="1849"/>
    </location>
</feature>
<dbReference type="Pfam" id="PF13895">
    <property type="entry name" value="Ig_2"/>
    <property type="match status" value="1"/>
</dbReference>
<feature type="domain" description="Ig-like" evidence="3">
    <location>
        <begin position="27"/>
        <end position="122"/>
    </location>
</feature>
<keyword evidence="1" id="KW-0472">Membrane</keyword>
<feature type="domain" description="Ig-like" evidence="3">
    <location>
        <begin position="2257"/>
        <end position="2354"/>
    </location>
</feature>
<dbReference type="Pfam" id="PF00047">
    <property type="entry name" value="ig"/>
    <property type="match status" value="1"/>
</dbReference>
<evidence type="ECO:0000256" key="2">
    <source>
        <dbReference type="SAM" id="SignalP"/>
    </source>
</evidence>
<feature type="chain" id="PRO_5032574346" evidence="2">
    <location>
        <begin position="24"/>
        <end position="3693"/>
    </location>
</feature>
<dbReference type="GO" id="GO:0050808">
    <property type="term" value="P:synapse organization"/>
    <property type="evidence" value="ECO:0007669"/>
    <property type="project" value="TreeGrafter"/>
</dbReference>
<dbReference type="SMART" id="SM00408">
    <property type="entry name" value="IGc2"/>
    <property type="match status" value="35"/>
</dbReference>
<feature type="domain" description="Ig-like" evidence="3">
    <location>
        <begin position="651"/>
        <end position="747"/>
    </location>
</feature>
<proteinExistence type="predicted"/>
<feature type="domain" description="Ig-like" evidence="3">
    <location>
        <begin position="2058"/>
        <end position="2151"/>
    </location>
</feature>
<dbReference type="PANTHER" id="PTHR45080:SF29">
    <property type="entry name" value="NEURAL CELL ADHESION MOLECULE 1-LIKE ISOFORM X1"/>
    <property type="match status" value="1"/>
</dbReference>
<feature type="domain" description="Ig-like" evidence="3">
    <location>
        <begin position="855"/>
        <end position="950"/>
    </location>
</feature>
<feature type="domain" description="Ig-like" evidence="3">
    <location>
        <begin position="1458"/>
        <end position="1557"/>
    </location>
</feature>